<dbReference type="GO" id="GO:0015628">
    <property type="term" value="P:protein secretion by the type II secretion system"/>
    <property type="evidence" value="ECO:0007669"/>
    <property type="project" value="InterPro"/>
</dbReference>
<dbReference type="Pfam" id="PF07963">
    <property type="entry name" value="N_methyl"/>
    <property type="match status" value="1"/>
</dbReference>
<keyword evidence="4 6" id="KW-1133">Transmembrane helix</keyword>
<dbReference type="PANTHER" id="PTHR30093">
    <property type="entry name" value="GENERAL SECRETION PATHWAY PROTEIN G"/>
    <property type="match status" value="1"/>
</dbReference>
<proteinExistence type="predicted"/>
<dbReference type="SUPFAM" id="SSF54523">
    <property type="entry name" value="Pili subunits"/>
    <property type="match status" value="1"/>
</dbReference>
<evidence type="ECO:0000256" key="4">
    <source>
        <dbReference type="ARBA" id="ARBA00022989"/>
    </source>
</evidence>
<dbReference type="EMBL" id="CP030759">
    <property type="protein sequence ID" value="AXA37468.1"/>
    <property type="molecule type" value="Genomic_DNA"/>
</dbReference>
<comment type="subcellular location">
    <subcellularLocation>
        <location evidence="1">Membrane</location>
        <topology evidence="1">Single-pass membrane protein</topology>
    </subcellularLocation>
</comment>
<protein>
    <submittedName>
        <fullName evidence="7">Type IV pilin PilA</fullName>
    </submittedName>
</protein>
<feature type="transmembrane region" description="Helical" evidence="6">
    <location>
        <begin position="6"/>
        <end position="30"/>
    </location>
</feature>
<dbReference type="Proteomes" id="UP000262583">
    <property type="component" value="Chromosome"/>
</dbReference>
<dbReference type="PROSITE" id="PS00409">
    <property type="entry name" value="PROKAR_NTER_METHYL"/>
    <property type="match status" value="1"/>
</dbReference>
<dbReference type="GO" id="GO:0016020">
    <property type="term" value="C:membrane"/>
    <property type="evidence" value="ECO:0007669"/>
    <property type="project" value="UniProtKB-SubCell"/>
</dbReference>
<evidence type="ECO:0000256" key="6">
    <source>
        <dbReference type="SAM" id="Phobius"/>
    </source>
</evidence>
<evidence type="ECO:0000256" key="3">
    <source>
        <dbReference type="ARBA" id="ARBA00022692"/>
    </source>
</evidence>
<dbReference type="Gene3D" id="3.30.700.10">
    <property type="entry name" value="Glycoprotein, Type 4 Pilin"/>
    <property type="match status" value="1"/>
</dbReference>
<keyword evidence="5 6" id="KW-0472">Membrane</keyword>
<evidence type="ECO:0000313" key="8">
    <source>
        <dbReference type="Proteomes" id="UP000262583"/>
    </source>
</evidence>
<dbReference type="KEGG" id="schv:BRCON_2726"/>
<evidence type="ECO:0000313" key="7">
    <source>
        <dbReference type="EMBL" id="AXA37468.1"/>
    </source>
</evidence>
<evidence type="ECO:0000256" key="2">
    <source>
        <dbReference type="ARBA" id="ARBA00022481"/>
    </source>
</evidence>
<dbReference type="GO" id="GO:0015627">
    <property type="term" value="C:type II protein secretion system complex"/>
    <property type="evidence" value="ECO:0007669"/>
    <property type="project" value="InterPro"/>
</dbReference>
<keyword evidence="3 6" id="KW-0812">Transmembrane</keyword>
<sequence>MQKKGFTLIELLIVVAIIAILAAIAVPNFLEAQTRSKVSRCKADMRSLVTALESYAVDNNKYPPPADTAVYTSADAWGTHFHSRIPNYLTTPVAYVTALYQDPFVTQNNTFTSATYPDSTQVGKRYVYYETEGMVQNLGDFWGGTLVPWLGKWAMYGYGPDRTPFQGAKATLLPYDPTNGTVSPGNIVRCQRNVDGTPVNPVTGTFLWPWFSAKSEREGGERRMFLSPPFSLTCENPVLPLTGRSHFPQFRVAGA</sequence>
<evidence type="ECO:0000256" key="1">
    <source>
        <dbReference type="ARBA" id="ARBA00004167"/>
    </source>
</evidence>
<gene>
    <name evidence="7" type="ORF">BRCON_2726</name>
</gene>
<dbReference type="NCBIfam" id="TIGR02532">
    <property type="entry name" value="IV_pilin_GFxxxE"/>
    <property type="match status" value="1"/>
</dbReference>
<dbReference type="InterPro" id="IPR012902">
    <property type="entry name" value="N_methyl_site"/>
</dbReference>
<accession>A0A2Z4Y9H1</accession>
<name>A0A2Z4Y9H1_SUMC1</name>
<dbReference type="PANTHER" id="PTHR30093:SF44">
    <property type="entry name" value="TYPE II SECRETION SYSTEM CORE PROTEIN G"/>
    <property type="match status" value="1"/>
</dbReference>
<organism evidence="7 8">
    <name type="scientific">Sumerlaea chitinivorans</name>
    <dbReference type="NCBI Taxonomy" id="2250252"/>
    <lineage>
        <taxon>Bacteria</taxon>
        <taxon>Candidatus Sumerlaeota</taxon>
        <taxon>Candidatus Sumerlaeia</taxon>
        <taxon>Candidatus Sumerlaeales</taxon>
        <taxon>Candidatus Sumerlaeaceae</taxon>
        <taxon>Candidatus Sumerlaea</taxon>
    </lineage>
</organism>
<evidence type="ECO:0000256" key="5">
    <source>
        <dbReference type="ARBA" id="ARBA00023136"/>
    </source>
</evidence>
<keyword evidence="2" id="KW-0488">Methylation</keyword>
<dbReference type="PRINTS" id="PR00813">
    <property type="entry name" value="BCTERIALGSPG"/>
</dbReference>
<dbReference type="AlphaFoldDB" id="A0A2Z4Y9H1"/>
<dbReference type="InterPro" id="IPR000983">
    <property type="entry name" value="Bac_GSPG_pilin"/>
</dbReference>
<dbReference type="InterPro" id="IPR045584">
    <property type="entry name" value="Pilin-like"/>
</dbReference>
<reference evidence="7 8" key="1">
    <citation type="submission" date="2018-05" db="EMBL/GenBank/DDBJ databases">
        <title>A metagenomic window into the 2 km-deep terrestrial subsurface aquifer revealed taxonomically and functionally diverse microbial community comprising novel uncultured bacterial lineages.</title>
        <authorList>
            <person name="Kadnikov V.V."/>
            <person name="Mardanov A.V."/>
            <person name="Beletsky A.V."/>
            <person name="Banks D."/>
            <person name="Pimenov N.V."/>
            <person name="Frank Y.A."/>
            <person name="Karnachuk O.V."/>
            <person name="Ravin N.V."/>
        </authorList>
    </citation>
    <scope>NUCLEOTIDE SEQUENCE [LARGE SCALE GENOMIC DNA]</scope>
    <source>
        <strain evidence="7">BY</strain>
    </source>
</reference>